<organism evidence="1 2">
    <name type="scientific">Myotis brandtii</name>
    <name type="common">Brandt's bat</name>
    <dbReference type="NCBI Taxonomy" id="109478"/>
    <lineage>
        <taxon>Eukaryota</taxon>
        <taxon>Metazoa</taxon>
        <taxon>Chordata</taxon>
        <taxon>Craniata</taxon>
        <taxon>Vertebrata</taxon>
        <taxon>Euteleostomi</taxon>
        <taxon>Mammalia</taxon>
        <taxon>Eutheria</taxon>
        <taxon>Laurasiatheria</taxon>
        <taxon>Chiroptera</taxon>
        <taxon>Yangochiroptera</taxon>
        <taxon>Vespertilionidae</taxon>
        <taxon>Myotis</taxon>
    </lineage>
</organism>
<reference evidence="1 2" key="1">
    <citation type="journal article" date="2013" name="Nat. Commun.">
        <title>Genome analysis reveals insights into physiology and longevity of the Brandt's bat Myotis brandtii.</title>
        <authorList>
            <person name="Seim I."/>
            <person name="Fang X."/>
            <person name="Xiong Z."/>
            <person name="Lobanov A.V."/>
            <person name="Huang Z."/>
            <person name="Ma S."/>
            <person name="Feng Y."/>
            <person name="Turanov A.A."/>
            <person name="Zhu Y."/>
            <person name="Lenz T.L."/>
            <person name="Gerashchenko M.V."/>
            <person name="Fan D."/>
            <person name="Hee Yim S."/>
            <person name="Yao X."/>
            <person name="Jordan D."/>
            <person name="Xiong Y."/>
            <person name="Ma Y."/>
            <person name="Lyapunov A.N."/>
            <person name="Chen G."/>
            <person name="Kulakova O.I."/>
            <person name="Sun Y."/>
            <person name="Lee S.G."/>
            <person name="Bronson R.T."/>
            <person name="Moskalev A.A."/>
            <person name="Sunyaev S.R."/>
            <person name="Zhang G."/>
            <person name="Krogh A."/>
            <person name="Wang J."/>
            <person name="Gladyshev V.N."/>
        </authorList>
    </citation>
    <scope>NUCLEOTIDE SEQUENCE [LARGE SCALE GENOMIC DNA]</scope>
</reference>
<name>S7NRU6_MYOBR</name>
<gene>
    <name evidence="1" type="ORF">D623_10021509</name>
</gene>
<dbReference type="Proteomes" id="UP000052978">
    <property type="component" value="Unassembled WGS sequence"/>
</dbReference>
<proteinExistence type="predicted"/>
<protein>
    <submittedName>
        <fullName evidence="1">Uncharacterized protein</fullName>
    </submittedName>
</protein>
<evidence type="ECO:0000313" key="2">
    <source>
        <dbReference type="Proteomes" id="UP000052978"/>
    </source>
</evidence>
<evidence type="ECO:0000313" key="1">
    <source>
        <dbReference type="EMBL" id="EPQ20414.1"/>
    </source>
</evidence>
<keyword evidence="2" id="KW-1185">Reference proteome</keyword>
<sequence length="117" mass="12634">MTWGVQEPPFHLSWTSSLVPSRAKARYPGATKGQRPGWVLPSVVWAGQCPAHGSCPSCPECRPPARGAEGLALHLPHCTQEERALGTWVPPVFLPTPLLEPLPGSTQNPTAWLFSGF</sequence>
<accession>S7NRU6</accession>
<dbReference type="AlphaFoldDB" id="S7NRU6"/>
<dbReference type="EMBL" id="KE164837">
    <property type="protein sequence ID" value="EPQ20414.1"/>
    <property type="molecule type" value="Genomic_DNA"/>
</dbReference>